<dbReference type="SUPFAM" id="SSF103473">
    <property type="entry name" value="MFS general substrate transporter"/>
    <property type="match status" value="1"/>
</dbReference>
<keyword evidence="9" id="KW-1185">Reference proteome</keyword>
<feature type="transmembrane region" description="Helical" evidence="7">
    <location>
        <begin position="286"/>
        <end position="303"/>
    </location>
</feature>
<dbReference type="AlphaFoldDB" id="K2MK11"/>
<dbReference type="InterPro" id="IPR004752">
    <property type="entry name" value="AmpG_permease/AT-1"/>
</dbReference>
<dbReference type="InterPro" id="IPR036259">
    <property type="entry name" value="MFS_trans_sf"/>
</dbReference>
<accession>K2MK11</accession>
<dbReference type="RefSeq" id="WP_008598412.1">
    <property type="nucleotide sequence ID" value="NZ_AMRM01000022.1"/>
</dbReference>
<feature type="transmembrane region" description="Helical" evidence="7">
    <location>
        <begin position="38"/>
        <end position="58"/>
    </location>
</feature>
<protein>
    <submittedName>
        <fullName evidence="8">Major facilitator superfamily protein</fullName>
    </submittedName>
</protein>
<dbReference type="Proteomes" id="UP000006786">
    <property type="component" value="Unassembled WGS sequence"/>
</dbReference>
<dbReference type="GO" id="GO:0016020">
    <property type="term" value="C:membrane"/>
    <property type="evidence" value="ECO:0007669"/>
    <property type="project" value="UniProtKB-SubCell"/>
</dbReference>
<gene>
    <name evidence="8" type="ORF">NA2_17454</name>
</gene>
<dbReference type="Gene3D" id="1.20.1250.20">
    <property type="entry name" value="MFS general substrate transporter like domains"/>
    <property type="match status" value="1"/>
</dbReference>
<feature type="transmembrane region" description="Helical" evidence="7">
    <location>
        <begin position="99"/>
        <end position="125"/>
    </location>
</feature>
<dbReference type="eggNOG" id="COG2814">
    <property type="taxonomic scope" value="Bacteria"/>
</dbReference>
<dbReference type="GO" id="GO:0022857">
    <property type="term" value="F:transmembrane transporter activity"/>
    <property type="evidence" value="ECO:0007669"/>
    <property type="project" value="InterPro"/>
</dbReference>
<sequence length="405" mass="42203">MVTGARLVSVFCINMVQGLPASFFAIGLPALLREAGAGLDMVALAYLVWAPWALKWLWGPYLDGGPSFFNAVFGRIAHLPFIMAGVFALLALFPPSASVGPVLAIGVVCSFVGATLQMVLARWIMAVEADDRRRARLNAAQVGGMITGAMTGGTLIVALSDLLSWTVAIAAIVALIAAASLPFLLTQREAASPRIPLEGEERRSAAGIAGALRQFFTRPGVGLLAGLMLMSDVATGVDVLLAAHLVDNGYSAARATFLLNTLALAITVAATFVTARYLERFPVHRVLCALLFMKASIFLLFGSGLVSSAYASAALAIAAVVLASVIAIAYWQIYMRFAAPEQAASDIGIMTSLRTLFLMAGGIGAGQVAGTIGYDGIFWLAAIMAFAASLLAIIQARQAHGAAAP</sequence>
<dbReference type="PANTHER" id="PTHR12778">
    <property type="entry name" value="SOLUTE CARRIER FAMILY 33 ACETYL-COA TRANSPORTER -RELATED"/>
    <property type="match status" value="1"/>
</dbReference>
<organism evidence="8 9">
    <name type="scientific">Nitratireductor pacificus pht-3B</name>
    <dbReference type="NCBI Taxonomy" id="391937"/>
    <lineage>
        <taxon>Bacteria</taxon>
        <taxon>Pseudomonadati</taxon>
        <taxon>Pseudomonadota</taxon>
        <taxon>Alphaproteobacteria</taxon>
        <taxon>Hyphomicrobiales</taxon>
        <taxon>Phyllobacteriaceae</taxon>
        <taxon>Nitratireductor</taxon>
    </lineage>
</organism>
<feature type="transmembrane region" description="Helical" evidence="7">
    <location>
        <begin position="309"/>
        <end position="331"/>
    </location>
</feature>
<feature type="transmembrane region" description="Helical" evidence="7">
    <location>
        <begin position="252"/>
        <end position="274"/>
    </location>
</feature>
<keyword evidence="5 7" id="KW-1133">Transmembrane helix</keyword>
<evidence type="ECO:0000256" key="1">
    <source>
        <dbReference type="ARBA" id="ARBA00004141"/>
    </source>
</evidence>
<dbReference type="PATRIC" id="fig|391937.3.peg.3588"/>
<evidence type="ECO:0000313" key="9">
    <source>
        <dbReference type="Proteomes" id="UP000006786"/>
    </source>
</evidence>
<comment type="similarity">
    <text evidence="2">Belongs to the major facilitator superfamily.</text>
</comment>
<dbReference type="STRING" id="391937.NA2_17454"/>
<keyword evidence="4 7" id="KW-0812">Transmembrane</keyword>
<feature type="transmembrane region" description="Helical" evidence="7">
    <location>
        <begin position="221"/>
        <end position="246"/>
    </location>
</feature>
<keyword evidence="3" id="KW-0813">Transport</keyword>
<evidence type="ECO:0000256" key="2">
    <source>
        <dbReference type="ARBA" id="ARBA00008335"/>
    </source>
</evidence>
<feature type="transmembrane region" description="Helical" evidence="7">
    <location>
        <begin position="7"/>
        <end position="32"/>
    </location>
</feature>
<feature type="transmembrane region" description="Helical" evidence="7">
    <location>
        <begin position="165"/>
        <end position="185"/>
    </location>
</feature>
<evidence type="ECO:0000256" key="7">
    <source>
        <dbReference type="SAM" id="Phobius"/>
    </source>
</evidence>
<comment type="subcellular location">
    <subcellularLocation>
        <location evidence="1">Membrane</location>
        <topology evidence="1">Multi-pass membrane protein</topology>
    </subcellularLocation>
</comment>
<dbReference type="Pfam" id="PF07690">
    <property type="entry name" value="MFS_1"/>
    <property type="match status" value="1"/>
</dbReference>
<dbReference type="InterPro" id="IPR011701">
    <property type="entry name" value="MFS"/>
</dbReference>
<evidence type="ECO:0000256" key="6">
    <source>
        <dbReference type="ARBA" id="ARBA00023136"/>
    </source>
</evidence>
<name>K2MK11_9HYPH</name>
<dbReference type="OrthoDB" id="9787815at2"/>
<keyword evidence="6 7" id="KW-0472">Membrane</keyword>
<reference evidence="8 9" key="1">
    <citation type="journal article" date="2012" name="J. Bacteriol.">
        <title>Genome Sequence of Nitratireductor pacificus Type Strain pht-3B.</title>
        <authorList>
            <person name="Lai Q."/>
            <person name="Li G."/>
            <person name="Shao Z."/>
        </authorList>
    </citation>
    <scope>NUCLEOTIDE SEQUENCE [LARGE SCALE GENOMIC DNA]</scope>
    <source>
        <strain evidence="9">pht-3B</strain>
    </source>
</reference>
<proteinExistence type="inferred from homology"/>
<evidence type="ECO:0000256" key="4">
    <source>
        <dbReference type="ARBA" id="ARBA00022692"/>
    </source>
</evidence>
<evidence type="ECO:0000313" key="8">
    <source>
        <dbReference type="EMBL" id="EKF17552.1"/>
    </source>
</evidence>
<evidence type="ECO:0000256" key="5">
    <source>
        <dbReference type="ARBA" id="ARBA00022989"/>
    </source>
</evidence>
<feature type="transmembrane region" description="Helical" evidence="7">
    <location>
        <begin position="352"/>
        <end position="370"/>
    </location>
</feature>
<feature type="transmembrane region" description="Helical" evidence="7">
    <location>
        <begin position="137"/>
        <end position="159"/>
    </location>
</feature>
<dbReference type="EMBL" id="AMRM01000022">
    <property type="protein sequence ID" value="EKF17552.1"/>
    <property type="molecule type" value="Genomic_DNA"/>
</dbReference>
<feature type="transmembrane region" description="Helical" evidence="7">
    <location>
        <begin position="70"/>
        <end position="93"/>
    </location>
</feature>
<feature type="transmembrane region" description="Helical" evidence="7">
    <location>
        <begin position="376"/>
        <end position="394"/>
    </location>
</feature>
<comment type="caution">
    <text evidence="8">The sequence shown here is derived from an EMBL/GenBank/DDBJ whole genome shotgun (WGS) entry which is preliminary data.</text>
</comment>
<evidence type="ECO:0000256" key="3">
    <source>
        <dbReference type="ARBA" id="ARBA00022448"/>
    </source>
</evidence>
<dbReference type="PANTHER" id="PTHR12778:SF10">
    <property type="entry name" value="MAJOR FACILITATOR SUPERFAMILY DOMAIN-CONTAINING PROTEIN 3"/>
    <property type="match status" value="1"/>
</dbReference>